<dbReference type="GO" id="GO:0005975">
    <property type="term" value="P:carbohydrate metabolic process"/>
    <property type="evidence" value="ECO:0007669"/>
    <property type="project" value="InterPro"/>
</dbReference>
<feature type="domain" description="Glycoside hydrolase family 3 N-terminal" evidence="6">
    <location>
        <begin position="15"/>
        <end position="298"/>
    </location>
</feature>
<keyword evidence="4 7" id="KW-0378">Hydrolase</keyword>
<dbReference type="InterPro" id="IPR036962">
    <property type="entry name" value="Glyco_hydro_3_N_sf"/>
</dbReference>
<dbReference type="Proteomes" id="UP000319384">
    <property type="component" value="Unassembled WGS sequence"/>
</dbReference>
<dbReference type="Pfam" id="PF00933">
    <property type="entry name" value="Glyco_hydro_3"/>
    <property type="match status" value="1"/>
</dbReference>
<name>A0A520MZ70_9GAMM</name>
<dbReference type="AlphaFoldDB" id="A0A520MZ70"/>
<accession>A0A520MZ70</accession>
<dbReference type="PANTHER" id="PTHR30480">
    <property type="entry name" value="BETA-HEXOSAMINIDASE-RELATED"/>
    <property type="match status" value="1"/>
</dbReference>
<dbReference type="Gene3D" id="3.20.20.300">
    <property type="entry name" value="Glycoside hydrolase, family 3, N-terminal domain"/>
    <property type="match status" value="1"/>
</dbReference>
<sequence length="336" mass="38085">MKNLFGKVMLDISGKKLSEEDKQIISNKHVGGLILFSRNFDSFTQLKNLTDEVFNIKENIIIAVDQEGGRVQRFKNEFTEIPSMQQLANFAKNEEDINIFNDVGWLVSNELMASGVDINFAPVLDVETVDSEIIGDRSFSNTSNEVIKFGSSYIDGMHEAGMKSTGKHFPGHGGVKADSHKELPIDSRYFHELIENDIKPFKHLSKKLDAIMCAHILYSNIDSNIPSFSKKWLKNILKESLNYDGVIFSDDLSMKGAGNQNCCDKTKMALEAGCDMVIISNNRNEVINVLDYLEMNKENQISKLSKMKKRKEINMDTLKMDSRAINVKEKLQQIRK</sequence>
<dbReference type="GO" id="GO:0004563">
    <property type="term" value="F:beta-N-acetylhexosaminidase activity"/>
    <property type="evidence" value="ECO:0007669"/>
    <property type="project" value="UniProtKB-EC"/>
</dbReference>
<comment type="caution">
    <text evidence="7">The sequence shown here is derived from an EMBL/GenBank/DDBJ whole genome shotgun (WGS) entry which is preliminary data.</text>
</comment>
<dbReference type="InterPro" id="IPR050226">
    <property type="entry name" value="NagZ_Beta-hexosaminidase"/>
</dbReference>
<evidence type="ECO:0000256" key="2">
    <source>
        <dbReference type="ARBA" id="ARBA00005336"/>
    </source>
</evidence>
<reference evidence="7 8" key="1">
    <citation type="submission" date="2019-02" db="EMBL/GenBank/DDBJ databases">
        <title>Prokaryotic population dynamics and viral predation in marine succession experiment using metagenomics: the confinement effect.</title>
        <authorList>
            <person name="Haro-Moreno J.M."/>
            <person name="Rodriguez-Valera F."/>
            <person name="Lopez-Perez M."/>
        </authorList>
    </citation>
    <scope>NUCLEOTIDE SEQUENCE [LARGE SCALE GENOMIC DNA]</scope>
    <source>
        <strain evidence="7">MED-G162</strain>
    </source>
</reference>
<dbReference type="EC" id="3.2.1.52" evidence="3"/>
<evidence type="ECO:0000256" key="1">
    <source>
        <dbReference type="ARBA" id="ARBA00001231"/>
    </source>
</evidence>
<evidence type="ECO:0000256" key="3">
    <source>
        <dbReference type="ARBA" id="ARBA00012663"/>
    </source>
</evidence>
<comment type="catalytic activity">
    <reaction evidence="1">
        <text>Hydrolysis of terminal non-reducing N-acetyl-D-hexosamine residues in N-acetyl-beta-D-hexosaminides.</text>
        <dbReference type="EC" id="3.2.1.52"/>
    </reaction>
</comment>
<evidence type="ECO:0000313" key="8">
    <source>
        <dbReference type="Proteomes" id="UP000319384"/>
    </source>
</evidence>
<evidence type="ECO:0000259" key="6">
    <source>
        <dbReference type="Pfam" id="PF00933"/>
    </source>
</evidence>
<dbReference type="GO" id="GO:0009254">
    <property type="term" value="P:peptidoglycan turnover"/>
    <property type="evidence" value="ECO:0007669"/>
    <property type="project" value="TreeGrafter"/>
</dbReference>
<evidence type="ECO:0000256" key="4">
    <source>
        <dbReference type="ARBA" id="ARBA00022801"/>
    </source>
</evidence>
<dbReference type="EMBL" id="SHBH01000011">
    <property type="protein sequence ID" value="RZO26511.1"/>
    <property type="molecule type" value="Genomic_DNA"/>
</dbReference>
<protein>
    <recommendedName>
        <fullName evidence="3">beta-N-acetylhexosaminidase</fullName>
        <ecNumber evidence="3">3.2.1.52</ecNumber>
    </recommendedName>
</protein>
<dbReference type="SUPFAM" id="SSF51445">
    <property type="entry name" value="(Trans)glycosidases"/>
    <property type="match status" value="1"/>
</dbReference>
<dbReference type="InterPro" id="IPR001764">
    <property type="entry name" value="Glyco_hydro_3_N"/>
</dbReference>
<organism evidence="7 8">
    <name type="scientific">SAR86 cluster bacterium</name>
    <dbReference type="NCBI Taxonomy" id="2030880"/>
    <lineage>
        <taxon>Bacteria</taxon>
        <taxon>Pseudomonadati</taxon>
        <taxon>Pseudomonadota</taxon>
        <taxon>Gammaproteobacteria</taxon>
        <taxon>SAR86 cluster</taxon>
    </lineage>
</organism>
<evidence type="ECO:0000313" key="7">
    <source>
        <dbReference type="EMBL" id="RZO26511.1"/>
    </source>
</evidence>
<dbReference type="NCBIfam" id="NF003740">
    <property type="entry name" value="PRK05337.1"/>
    <property type="match status" value="1"/>
</dbReference>
<keyword evidence="5 7" id="KW-0326">Glycosidase</keyword>
<dbReference type="PANTHER" id="PTHR30480:SF13">
    <property type="entry name" value="BETA-HEXOSAMINIDASE"/>
    <property type="match status" value="1"/>
</dbReference>
<gene>
    <name evidence="7" type="primary">nagZ</name>
    <name evidence="7" type="ORF">EVA95_02005</name>
</gene>
<evidence type="ECO:0000256" key="5">
    <source>
        <dbReference type="ARBA" id="ARBA00023295"/>
    </source>
</evidence>
<comment type="similarity">
    <text evidence="2">Belongs to the glycosyl hydrolase 3 family.</text>
</comment>
<proteinExistence type="inferred from homology"/>
<dbReference type="InterPro" id="IPR017853">
    <property type="entry name" value="GH"/>
</dbReference>